<reference evidence="4" key="1">
    <citation type="journal article" date="2010" name="Nat. Biotechnol.">
        <title>Draft genome sequence of the oilseed species Ricinus communis.</title>
        <authorList>
            <person name="Chan A.P."/>
            <person name="Crabtree J."/>
            <person name="Zhao Q."/>
            <person name="Lorenzi H."/>
            <person name="Orvis J."/>
            <person name="Puiu D."/>
            <person name="Melake-Berhan A."/>
            <person name="Jones K.M."/>
            <person name="Redman J."/>
            <person name="Chen G."/>
            <person name="Cahoon E.B."/>
            <person name="Gedil M."/>
            <person name="Stanke M."/>
            <person name="Haas B.J."/>
            <person name="Wortman J.R."/>
            <person name="Fraser-Liggett C.M."/>
            <person name="Ravel J."/>
            <person name="Rabinowicz P.D."/>
        </authorList>
    </citation>
    <scope>NUCLEOTIDE SEQUENCE [LARGE SCALE GENOMIC DNA]</scope>
    <source>
        <strain evidence="4">cv. Hale</strain>
    </source>
</reference>
<dbReference type="InParanoid" id="B9RIH6"/>
<dbReference type="SUPFAM" id="SSF47699">
    <property type="entry name" value="Bifunctional inhibitor/lipid-transfer protein/seed storage 2S albumin"/>
    <property type="match status" value="1"/>
</dbReference>
<evidence type="ECO:0000313" key="3">
    <source>
        <dbReference type="EMBL" id="EEF48948.1"/>
    </source>
</evidence>
<keyword evidence="1" id="KW-0732">Signal</keyword>
<dbReference type="eggNOG" id="ENOG502S7IJ">
    <property type="taxonomic scope" value="Eukaryota"/>
</dbReference>
<name>B9RIH6_RICCO</name>
<dbReference type="PROSITE" id="PS51257">
    <property type="entry name" value="PROKAR_LIPOPROTEIN"/>
    <property type="match status" value="1"/>
</dbReference>
<dbReference type="AlphaFoldDB" id="B9RIH6"/>
<evidence type="ECO:0000313" key="4">
    <source>
        <dbReference type="Proteomes" id="UP000008311"/>
    </source>
</evidence>
<accession>B9RIH6</accession>
<proteinExistence type="predicted"/>
<dbReference type="EMBL" id="EQ973781">
    <property type="protein sequence ID" value="EEF48948.1"/>
    <property type="molecule type" value="Genomic_DNA"/>
</dbReference>
<dbReference type="STRING" id="3988.B9RIH6"/>
<organism evidence="3 4">
    <name type="scientific">Ricinus communis</name>
    <name type="common">Castor bean</name>
    <dbReference type="NCBI Taxonomy" id="3988"/>
    <lineage>
        <taxon>Eukaryota</taxon>
        <taxon>Viridiplantae</taxon>
        <taxon>Streptophyta</taxon>
        <taxon>Embryophyta</taxon>
        <taxon>Tracheophyta</taxon>
        <taxon>Spermatophyta</taxon>
        <taxon>Magnoliopsida</taxon>
        <taxon>eudicotyledons</taxon>
        <taxon>Gunneridae</taxon>
        <taxon>Pentapetalae</taxon>
        <taxon>rosids</taxon>
        <taxon>fabids</taxon>
        <taxon>Malpighiales</taxon>
        <taxon>Euphorbiaceae</taxon>
        <taxon>Acalyphoideae</taxon>
        <taxon>Acalypheae</taxon>
        <taxon>Ricinus</taxon>
    </lineage>
</organism>
<feature type="signal peptide" evidence="1">
    <location>
        <begin position="1"/>
        <end position="22"/>
    </location>
</feature>
<dbReference type="Pfam" id="PF14368">
    <property type="entry name" value="LTP_2"/>
    <property type="match status" value="1"/>
</dbReference>
<dbReference type="InterPro" id="IPR044741">
    <property type="entry name" value="NsLTP-like"/>
</dbReference>
<dbReference type="CDD" id="cd04660">
    <property type="entry name" value="nsLTP_like"/>
    <property type="match status" value="1"/>
</dbReference>
<dbReference type="Proteomes" id="UP000008311">
    <property type="component" value="Unassembled WGS sequence"/>
</dbReference>
<dbReference type="InterPro" id="IPR036312">
    <property type="entry name" value="Bifun_inhib/LTP/seed_sf"/>
</dbReference>
<feature type="domain" description="Bifunctional inhibitor/plant lipid transfer protein/seed storage helical" evidence="2">
    <location>
        <begin position="33"/>
        <end position="107"/>
    </location>
</feature>
<dbReference type="SMART" id="SM00499">
    <property type="entry name" value="AAI"/>
    <property type="match status" value="1"/>
</dbReference>
<keyword evidence="4" id="KW-1185">Reference proteome</keyword>
<feature type="chain" id="PRO_5002888411" evidence="1">
    <location>
        <begin position="23"/>
        <end position="126"/>
    </location>
</feature>
<dbReference type="PANTHER" id="PTHR33286:SF34">
    <property type="entry name" value="BIFUNCTIONAL INHIBITOR_PLANT LIPID TRANSFER PROTEIN_SEED STORAGE HELICAL DOMAIN-CONTAINING PROTEIN"/>
    <property type="match status" value="1"/>
</dbReference>
<evidence type="ECO:0000256" key="1">
    <source>
        <dbReference type="SAM" id="SignalP"/>
    </source>
</evidence>
<sequence>MAVYSCRFLCFILAIWIAVGMSISGQIAAAQSCNTDLTDLVSKCQRFVIKTGPKFSPSPSCCAVVKNVDVACVCDLITKEIEDMIDMDKMVYVARSCGKKISAGTKCGNTQANAGGIVSGYIVPTA</sequence>
<dbReference type="PANTHER" id="PTHR33286">
    <property type="entry name" value="BIFUNCTIONAL INHIBITOR/LIPID-TRANSFER PROTEIN/SEED STORAGE 2S ALBUMIN SUPERFAMILY PROTEIN"/>
    <property type="match status" value="1"/>
</dbReference>
<gene>
    <name evidence="3" type="ORF">RCOM_1579220</name>
</gene>
<dbReference type="InterPro" id="IPR016140">
    <property type="entry name" value="Bifunc_inhib/LTP/seed_store"/>
</dbReference>
<dbReference type="Gene3D" id="1.10.110.10">
    <property type="entry name" value="Plant lipid-transfer and hydrophobic proteins"/>
    <property type="match status" value="1"/>
</dbReference>
<evidence type="ECO:0000259" key="2">
    <source>
        <dbReference type="SMART" id="SM00499"/>
    </source>
</evidence>
<protein>
    <submittedName>
        <fullName evidence="3">Lipid binding protein, putative</fullName>
    </submittedName>
</protein>